<gene>
    <name evidence="2" type="ORF">HLI_10130</name>
</gene>
<reference evidence="2 3" key="1">
    <citation type="submission" date="2018-01" db="EMBL/GenBank/DDBJ databases">
        <title>The whole genome sequencing and assembly of Halobacillus litoralis ERB031 strain.</title>
        <authorList>
            <person name="Lee S.-J."/>
            <person name="Park M.-K."/>
            <person name="Kim J.-Y."/>
            <person name="Lee Y.-J."/>
            <person name="Yi H."/>
            <person name="Bahn Y.-S."/>
            <person name="Kim J.F."/>
            <person name="Lee D.-W."/>
        </authorList>
    </citation>
    <scope>NUCLEOTIDE SEQUENCE [LARGE SCALE GENOMIC DNA]</scope>
    <source>
        <strain evidence="2 3">ERB 031</strain>
    </source>
</reference>
<feature type="transmembrane region" description="Helical" evidence="1">
    <location>
        <begin position="48"/>
        <end position="65"/>
    </location>
</feature>
<dbReference type="AlphaFoldDB" id="A0A410MCU4"/>
<dbReference type="Proteomes" id="UP000287756">
    <property type="component" value="Chromosome"/>
</dbReference>
<keyword evidence="1" id="KW-0472">Membrane</keyword>
<protein>
    <submittedName>
        <fullName evidence="2">Uncharacterized protein</fullName>
    </submittedName>
</protein>
<feature type="transmembrane region" description="Helical" evidence="1">
    <location>
        <begin position="7"/>
        <end position="28"/>
    </location>
</feature>
<name>A0A410MCU4_9BACI</name>
<dbReference type="RefSeq" id="WP_128524838.1">
    <property type="nucleotide sequence ID" value="NZ_CANLVY010000009.1"/>
</dbReference>
<evidence type="ECO:0000313" key="3">
    <source>
        <dbReference type="Proteomes" id="UP000287756"/>
    </source>
</evidence>
<organism evidence="2 3">
    <name type="scientific">Halobacillus litoralis</name>
    <dbReference type="NCBI Taxonomy" id="45668"/>
    <lineage>
        <taxon>Bacteria</taxon>
        <taxon>Bacillati</taxon>
        <taxon>Bacillota</taxon>
        <taxon>Bacilli</taxon>
        <taxon>Bacillales</taxon>
        <taxon>Bacillaceae</taxon>
        <taxon>Halobacillus</taxon>
    </lineage>
</organism>
<proteinExistence type="predicted"/>
<evidence type="ECO:0000256" key="1">
    <source>
        <dbReference type="SAM" id="Phobius"/>
    </source>
</evidence>
<keyword evidence="1" id="KW-1133">Transmembrane helix</keyword>
<dbReference type="KEGG" id="hli:HLI_10130"/>
<accession>A0A410MCU4</accession>
<keyword evidence="1" id="KW-0812">Transmembrane</keyword>
<sequence>MKGYITFILTFLVAYGVLELVSGLLLTLSYTAGSSTYPTDPSLFAQEVVPIVLMVISASVAYFVSKNFGKQ</sequence>
<dbReference type="EMBL" id="CP026118">
    <property type="protein sequence ID" value="QAS52549.1"/>
    <property type="molecule type" value="Genomic_DNA"/>
</dbReference>
<evidence type="ECO:0000313" key="2">
    <source>
        <dbReference type="EMBL" id="QAS52549.1"/>
    </source>
</evidence>